<organism evidence="5 6">
    <name type="scientific">Nocardioides donggukensis</name>
    <dbReference type="NCBI Taxonomy" id="2774019"/>
    <lineage>
        <taxon>Bacteria</taxon>
        <taxon>Bacillati</taxon>
        <taxon>Actinomycetota</taxon>
        <taxon>Actinomycetes</taxon>
        <taxon>Propionibacteriales</taxon>
        <taxon>Nocardioidaceae</taxon>
        <taxon>Nocardioides</taxon>
    </lineage>
</organism>
<evidence type="ECO:0000256" key="1">
    <source>
        <dbReference type="PIRSR" id="PIRSR637460-1"/>
    </source>
</evidence>
<keyword evidence="6" id="KW-1185">Reference proteome</keyword>
<dbReference type="GO" id="GO:0004806">
    <property type="term" value="F:triacylglycerol lipase activity"/>
    <property type="evidence" value="ECO:0007669"/>
    <property type="project" value="TreeGrafter"/>
</dbReference>
<evidence type="ECO:0000313" key="6">
    <source>
        <dbReference type="Proteomes" id="UP000616839"/>
    </source>
</evidence>
<dbReference type="RefSeq" id="WP_192144456.1">
    <property type="nucleotide sequence ID" value="NZ_JACYXZ010000005.1"/>
</dbReference>
<evidence type="ECO:0000256" key="2">
    <source>
        <dbReference type="PIRSR" id="PIRSR637460-2"/>
    </source>
</evidence>
<feature type="disulfide bond" evidence="2">
    <location>
        <begin position="175"/>
        <end position="188"/>
    </location>
</feature>
<feature type="disulfide bond" evidence="2">
    <location>
        <begin position="98"/>
        <end position="123"/>
    </location>
</feature>
<proteinExistence type="predicted"/>
<dbReference type="Gene3D" id="3.40.50.1110">
    <property type="entry name" value="SGNH hydrolase"/>
    <property type="match status" value="1"/>
</dbReference>
<feature type="active site" evidence="1">
    <location>
        <position position="311"/>
    </location>
</feature>
<dbReference type="EMBL" id="JACYXZ010000005">
    <property type="protein sequence ID" value="MBD8871121.1"/>
    <property type="molecule type" value="Genomic_DNA"/>
</dbReference>
<evidence type="ECO:0000259" key="4">
    <source>
        <dbReference type="Pfam" id="PF13472"/>
    </source>
</evidence>
<dbReference type="InterPro" id="IPR013830">
    <property type="entry name" value="SGNH_hydro"/>
</dbReference>
<evidence type="ECO:0000256" key="3">
    <source>
        <dbReference type="SAM" id="MobiDB-lite"/>
    </source>
</evidence>
<feature type="domain" description="SGNH hydrolase-type esterase" evidence="4">
    <location>
        <begin position="77"/>
        <end position="301"/>
    </location>
</feature>
<protein>
    <submittedName>
        <fullName evidence="5">SGNH/GDSL hydrolase family protein</fullName>
    </submittedName>
</protein>
<keyword evidence="5" id="KW-0378">Hydrolase</keyword>
<dbReference type="InterPro" id="IPR037460">
    <property type="entry name" value="SEST-like"/>
</dbReference>
<dbReference type="SUPFAM" id="SSF52266">
    <property type="entry name" value="SGNH hydrolase"/>
    <property type="match status" value="1"/>
</dbReference>
<dbReference type="PROSITE" id="PS51257">
    <property type="entry name" value="PROKAR_LIPOPROTEIN"/>
    <property type="match status" value="1"/>
</dbReference>
<dbReference type="CDD" id="cd01823">
    <property type="entry name" value="SEST_like"/>
    <property type="match status" value="1"/>
</dbReference>
<dbReference type="GO" id="GO:0019433">
    <property type="term" value="P:triglyceride catabolic process"/>
    <property type="evidence" value="ECO:0007669"/>
    <property type="project" value="TreeGrafter"/>
</dbReference>
<feature type="disulfide bond" evidence="2">
    <location>
        <begin position="243"/>
        <end position="292"/>
    </location>
</feature>
<dbReference type="Pfam" id="PF13472">
    <property type="entry name" value="Lipase_GDSL_2"/>
    <property type="match status" value="1"/>
</dbReference>
<gene>
    <name evidence="5" type="ORF">IE331_15955</name>
</gene>
<comment type="caution">
    <text evidence="5">The sequence shown here is derived from an EMBL/GenBank/DDBJ whole genome shotgun (WGS) entry which is preliminary data.</text>
</comment>
<dbReference type="InterPro" id="IPR036514">
    <property type="entry name" value="SGNH_hydro_sf"/>
</dbReference>
<evidence type="ECO:0000313" key="5">
    <source>
        <dbReference type="EMBL" id="MBD8871121.1"/>
    </source>
</evidence>
<dbReference type="Proteomes" id="UP000616839">
    <property type="component" value="Unassembled WGS sequence"/>
</dbReference>
<dbReference type="PANTHER" id="PTHR37981">
    <property type="entry name" value="LIPASE 2"/>
    <property type="match status" value="1"/>
</dbReference>
<accession>A0A927KB90</accession>
<keyword evidence="2" id="KW-1015">Disulfide bond</keyword>
<feature type="active site" description="Nucleophile" evidence="1">
    <location>
        <position position="81"/>
    </location>
</feature>
<dbReference type="PANTHER" id="PTHR37981:SF1">
    <property type="entry name" value="SGNH HYDROLASE-TYPE ESTERASE DOMAIN-CONTAINING PROTEIN"/>
    <property type="match status" value="1"/>
</dbReference>
<name>A0A927KB90_9ACTN</name>
<reference evidence="5" key="1">
    <citation type="submission" date="2020-09" db="EMBL/GenBank/DDBJ databases">
        <title>Nocardioides sp. strain MJB4 16S ribosomal RNA gene Genome sequencing and assembly.</title>
        <authorList>
            <person name="Kim I."/>
        </authorList>
    </citation>
    <scope>NUCLEOTIDE SEQUENCE</scope>
    <source>
        <strain evidence="5">MJB4</strain>
    </source>
</reference>
<feature type="region of interest" description="Disordered" evidence="3">
    <location>
        <begin position="29"/>
        <end position="68"/>
    </location>
</feature>
<dbReference type="AlphaFoldDB" id="A0A927KB90"/>
<sequence length="330" mass="34890">MSPRRPRAVPVGTLLLVLLLLGVVACGPPDESSGPSGQRDSDAAAGQSEDDGDDAYVPPPAALPEATDVPELRQYVALGDSYTAGPNIPPVDNASEGCFRSSANYPSLVAGAVEPAQFVDRSCGGATTQNMTSEQRTITGQVPPQFSALTEGTDLVTIGLGGNDFNLFGTLIGYCPTLRREDPQGAPCRKALRTSEGEDGLAMRLPELTDRLVGVVEGVRERSPDARILLVGYPEIIPERGTCPDLLPLARRDYRYADKIADGLNEAVADAAEAADVTLIDVAEVSAGHDICGDEPWVNGQVPATDAQLYHPFPVHQETVARMIVEELST</sequence>